<sequence length="95" mass="10293">MVRPMLTEAERARGIRLGETLRDARGDRPATEVAAASGVPVDTLRKIESGRIPTPAFFTVVALARALDLPIERLLDLDVPTAAEQDGADEQRRTA</sequence>
<comment type="caution">
    <text evidence="2">The sequence shown here is derived from an EMBL/GenBank/DDBJ whole genome shotgun (WGS) entry which is preliminary data.</text>
</comment>
<gene>
    <name evidence="2" type="ORF">FDO65_14805</name>
</gene>
<dbReference type="Proteomes" id="UP000306985">
    <property type="component" value="Unassembled WGS sequence"/>
</dbReference>
<protein>
    <submittedName>
        <fullName evidence="2">Helix-turn-helix transcriptional regulator</fullName>
    </submittedName>
</protein>
<feature type="domain" description="HTH cro/C1-type" evidence="1">
    <location>
        <begin position="31"/>
        <end position="74"/>
    </location>
</feature>
<evidence type="ECO:0000313" key="3">
    <source>
        <dbReference type="Proteomes" id="UP000306985"/>
    </source>
</evidence>
<proteinExistence type="predicted"/>
<dbReference type="EMBL" id="SZZH01000003">
    <property type="protein sequence ID" value="TKV58780.1"/>
    <property type="molecule type" value="Genomic_DNA"/>
</dbReference>
<dbReference type="PROSITE" id="PS50943">
    <property type="entry name" value="HTH_CROC1"/>
    <property type="match status" value="1"/>
</dbReference>
<dbReference type="SMART" id="SM00530">
    <property type="entry name" value="HTH_XRE"/>
    <property type="match status" value="1"/>
</dbReference>
<dbReference type="InterPro" id="IPR001387">
    <property type="entry name" value="Cro/C1-type_HTH"/>
</dbReference>
<dbReference type="SUPFAM" id="SSF47413">
    <property type="entry name" value="lambda repressor-like DNA-binding domains"/>
    <property type="match status" value="1"/>
</dbReference>
<dbReference type="OrthoDB" id="5196639at2"/>
<dbReference type="Gene3D" id="1.10.260.40">
    <property type="entry name" value="lambda repressor-like DNA-binding domains"/>
    <property type="match status" value="1"/>
</dbReference>
<dbReference type="CDD" id="cd00093">
    <property type="entry name" value="HTH_XRE"/>
    <property type="match status" value="1"/>
</dbReference>
<evidence type="ECO:0000313" key="2">
    <source>
        <dbReference type="EMBL" id="TKV58780.1"/>
    </source>
</evidence>
<dbReference type="InterPro" id="IPR010982">
    <property type="entry name" value="Lambda_DNA-bd_dom_sf"/>
</dbReference>
<accession>A0A4U6QF60</accession>
<reference evidence="2 3" key="1">
    <citation type="submission" date="2019-05" db="EMBL/GenBank/DDBJ databases">
        <title>Nakamurella sp. N5BH11, whole genome shotgun sequence.</title>
        <authorList>
            <person name="Tuo L."/>
        </authorList>
    </citation>
    <scope>NUCLEOTIDE SEQUENCE [LARGE SCALE GENOMIC DNA]</scope>
    <source>
        <strain evidence="2 3">N5BH11</strain>
    </source>
</reference>
<dbReference type="RefSeq" id="WP_137450439.1">
    <property type="nucleotide sequence ID" value="NZ_SZZH01000003.1"/>
</dbReference>
<dbReference type="AlphaFoldDB" id="A0A4U6QF60"/>
<evidence type="ECO:0000259" key="1">
    <source>
        <dbReference type="PROSITE" id="PS50943"/>
    </source>
</evidence>
<name>A0A4U6QF60_9ACTN</name>
<organism evidence="2 3">
    <name type="scientific">Nakamurella flava</name>
    <dbReference type="NCBI Taxonomy" id="2576308"/>
    <lineage>
        <taxon>Bacteria</taxon>
        <taxon>Bacillati</taxon>
        <taxon>Actinomycetota</taxon>
        <taxon>Actinomycetes</taxon>
        <taxon>Nakamurellales</taxon>
        <taxon>Nakamurellaceae</taxon>
        <taxon>Nakamurella</taxon>
    </lineage>
</organism>
<keyword evidence="3" id="KW-1185">Reference proteome</keyword>
<dbReference type="GO" id="GO:0003677">
    <property type="term" value="F:DNA binding"/>
    <property type="evidence" value="ECO:0007669"/>
    <property type="project" value="InterPro"/>
</dbReference>
<dbReference type="Pfam" id="PF13560">
    <property type="entry name" value="HTH_31"/>
    <property type="match status" value="1"/>
</dbReference>